<dbReference type="AlphaFoldDB" id="A0A4Y9PB64"/>
<feature type="region of interest" description="Disordered" evidence="1">
    <location>
        <begin position="209"/>
        <end position="263"/>
    </location>
</feature>
<dbReference type="InterPro" id="IPR036890">
    <property type="entry name" value="HATPase_C_sf"/>
</dbReference>
<keyword evidence="2" id="KW-0418">Kinase</keyword>
<gene>
    <name evidence="2" type="ORF">E4K64_14630</name>
</gene>
<organism evidence="2 3">
    <name type="scientific">Bradyrhizobium frederickii</name>
    <dbReference type="NCBI Taxonomy" id="2560054"/>
    <lineage>
        <taxon>Bacteria</taxon>
        <taxon>Pseudomonadati</taxon>
        <taxon>Pseudomonadota</taxon>
        <taxon>Alphaproteobacteria</taxon>
        <taxon>Hyphomicrobiales</taxon>
        <taxon>Nitrobacteraceae</taxon>
        <taxon>Bradyrhizobium</taxon>
    </lineage>
</organism>
<evidence type="ECO:0000256" key="1">
    <source>
        <dbReference type="SAM" id="MobiDB-lite"/>
    </source>
</evidence>
<dbReference type="EMBL" id="SPQS01000007">
    <property type="protein sequence ID" value="TFV75923.1"/>
    <property type="molecule type" value="Genomic_DNA"/>
</dbReference>
<reference evidence="2 3" key="1">
    <citation type="submission" date="2019-03" db="EMBL/GenBank/DDBJ databases">
        <title>Bradyrhizobium strains diversity.</title>
        <authorList>
            <person name="Urquiaga M.C.O."/>
            <person name="Hungria M."/>
            <person name="Delamuta J.R.M."/>
            <person name="Klepa M.S."/>
        </authorList>
    </citation>
    <scope>NUCLEOTIDE SEQUENCE [LARGE SCALE GENOMIC DNA]</scope>
    <source>
        <strain evidence="2 3">CNPSo 3426</strain>
    </source>
</reference>
<keyword evidence="2" id="KW-0808">Transferase</keyword>
<accession>A0A4Y9PB64</accession>
<comment type="caution">
    <text evidence="2">The sequence shown here is derived from an EMBL/GenBank/DDBJ whole genome shotgun (WGS) entry which is preliminary data.</text>
</comment>
<feature type="compositionally biased region" description="Basic residues" evidence="1">
    <location>
        <begin position="209"/>
        <end position="220"/>
    </location>
</feature>
<dbReference type="GO" id="GO:0016301">
    <property type="term" value="F:kinase activity"/>
    <property type="evidence" value="ECO:0007669"/>
    <property type="project" value="UniProtKB-KW"/>
</dbReference>
<name>A0A4Y9PB64_9BRAD</name>
<dbReference type="Gene3D" id="3.30.565.10">
    <property type="entry name" value="Histidine kinase-like ATPase, C-terminal domain"/>
    <property type="match status" value="1"/>
</dbReference>
<sequence length="263" mass="28134">MTAGGILLRELQQRVGNGLTAAINIVSAAAVRAEAAETKAALSDVVELLHGQADVHRALIVPESQTLIDAAVYIRKMGAALRRSMLDQMNIRLGFATESIPLEAERCWRAGLIVHDLIGSAARNACFDGRAGEIKVKLSRIGALVNCVVLDNGSSSTRVAAGRELRISNDLAMGLLGRVEIGIGTEFTSVVLSFRMTEREQQANWKMAVRRMRSPRRSRRSPSVVVSRGGTTASAHVDCAAASRPTPDPTQAQPAKDPPVSPH</sequence>
<evidence type="ECO:0000313" key="3">
    <source>
        <dbReference type="Proteomes" id="UP000297700"/>
    </source>
</evidence>
<proteinExistence type="predicted"/>
<protein>
    <submittedName>
        <fullName evidence="2">Sensor histidine kinase</fullName>
    </submittedName>
</protein>
<dbReference type="Proteomes" id="UP000297700">
    <property type="component" value="Unassembled WGS sequence"/>
</dbReference>
<evidence type="ECO:0000313" key="2">
    <source>
        <dbReference type="EMBL" id="TFV75923.1"/>
    </source>
</evidence>